<sequence length="599" mass="68245">MGVVKDGTVSGVLPTSEVFAVNYPGYPSTTSRAIETLGGTEGIIKARTSQTLALHFRPEDPYSHPVIGRLHSCNNFLLKLSKKTSSVRNEDDVSGENPSTSSVRCNEKALSPGQLVFDPTVNQPETIEEDQDLGHDEDKSEICADIVAQVSEEYCFDGMADYQHVLAVHADAAQTKKRKWADMEPHFQKSGIIDLDRDDLLMILPPFFSIKDTPEQVVLKPSSSALGSKKKPGEILQRFPDQPSSEIERIFFVDFNVEDVPRKIEWEKSVLQGTYPWECQMAVCKLFEERPIWPKRSLAERLRDRGFKIQNNMLRRLLFNAAYYFSNGPFHRFWIRRGYDPRNDPGSCIYQRIDFRVPPSLRGYCDANAGQKYKQKWSDLCAFKCFPYGCQLSLQFFELEDDYIQQEIIKPLKQSTCSRAAGWLTVPVINHLRLRIAVRLLSVCPEPGAAKLLKTCKDMFEKTKRKLIFESDKSSDKQAHKESLPDEETADQQAQEEILADDEEEEIEEADDEPDDYEENDEYEEAPDLSGEEDEIPLQPYAYNMSANYLQNIFDTFPSAELGRGQVPDTDASDGEYQIYEPYSNDDDDDHDDGNSDND</sequence>
<dbReference type="AlphaFoldDB" id="A0A7N0VG28"/>
<keyword evidence="3" id="KW-0804">Transcription</keyword>
<dbReference type="Gramene" id="Kaladp0674s0039.1.v1.1">
    <property type="protein sequence ID" value="Kaladp0674s0039.1.v1.1.CDS.1"/>
    <property type="gene ID" value="Kaladp0674s0039.v1.1"/>
</dbReference>
<feature type="region of interest" description="Disordered" evidence="5">
    <location>
        <begin position="471"/>
        <end position="540"/>
    </location>
</feature>
<protein>
    <submittedName>
        <fullName evidence="8">Uncharacterized protein</fullName>
    </submittedName>
</protein>
<dbReference type="PANTHER" id="PTHR13230:SF5">
    <property type="entry name" value="GENERAL TRANSCRIPTION FACTOR 3C POLYPEPTIDE 5"/>
    <property type="match status" value="1"/>
</dbReference>
<dbReference type="Proteomes" id="UP000594263">
    <property type="component" value="Unplaced"/>
</dbReference>
<keyword evidence="9" id="KW-1185">Reference proteome</keyword>
<dbReference type="PANTHER" id="PTHR13230">
    <property type="entry name" value="GENERAL TRANSCRIPTION FACTOR IIIC, POLYPEPTIDE 5"/>
    <property type="match status" value="1"/>
</dbReference>
<dbReference type="Pfam" id="PF09734">
    <property type="entry name" value="Tau95"/>
    <property type="match status" value="1"/>
</dbReference>
<evidence type="ECO:0000313" key="8">
    <source>
        <dbReference type="EnsemblPlants" id="Kaladp0674s0039.1.v1.1.CDS.1"/>
    </source>
</evidence>
<organism evidence="8 9">
    <name type="scientific">Kalanchoe fedtschenkoi</name>
    <name type="common">Lavender scallops</name>
    <name type="synonym">South American air plant</name>
    <dbReference type="NCBI Taxonomy" id="63787"/>
    <lineage>
        <taxon>Eukaryota</taxon>
        <taxon>Viridiplantae</taxon>
        <taxon>Streptophyta</taxon>
        <taxon>Embryophyta</taxon>
        <taxon>Tracheophyta</taxon>
        <taxon>Spermatophyta</taxon>
        <taxon>Magnoliopsida</taxon>
        <taxon>eudicotyledons</taxon>
        <taxon>Gunneridae</taxon>
        <taxon>Pentapetalae</taxon>
        <taxon>Saxifragales</taxon>
        <taxon>Crassulaceae</taxon>
        <taxon>Kalanchoe</taxon>
    </lineage>
</organism>
<feature type="compositionally biased region" description="Basic and acidic residues" evidence="5">
    <location>
        <begin position="471"/>
        <end position="484"/>
    </location>
</feature>
<evidence type="ECO:0000313" key="9">
    <source>
        <dbReference type="Proteomes" id="UP000594263"/>
    </source>
</evidence>
<reference evidence="8" key="1">
    <citation type="submission" date="2021-01" db="UniProtKB">
        <authorList>
            <consortium name="EnsemblPlants"/>
        </authorList>
    </citation>
    <scope>IDENTIFICATION</scope>
</reference>
<dbReference type="InterPro" id="IPR019136">
    <property type="entry name" value="TF_IIIC_su-5_HTH"/>
</dbReference>
<dbReference type="InterPro" id="IPR041499">
    <property type="entry name" value="Tfc1/Sfc1_N"/>
</dbReference>
<proteinExistence type="predicted"/>
<dbReference type="GO" id="GO:0006384">
    <property type="term" value="P:transcription initiation at RNA polymerase III promoter"/>
    <property type="evidence" value="ECO:0007669"/>
    <property type="project" value="InterPro"/>
</dbReference>
<evidence type="ECO:0000259" key="6">
    <source>
        <dbReference type="Pfam" id="PF09734"/>
    </source>
</evidence>
<dbReference type="GO" id="GO:0005634">
    <property type="term" value="C:nucleus"/>
    <property type="evidence" value="ECO:0007669"/>
    <property type="project" value="UniProtKB-SubCell"/>
</dbReference>
<dbReference type="Pfam" id="PF17682">
    <property type="entry name" value="Tau95_N"/>
    <property type="match status" value="1"/>
</dbReference>
<feature type="region of interest" description="Disordered" evidence="5">
    <location>
        <begin position="559"/>
        <end position="599"/>
    </location>
</feature>
<keyword evidence="2" id="KW-0238">DNA-binding</keyword>
<evidence type="ECO:0000256" key="1">
    <source>
        <dbReference type="ARBA" id="ARBA00004123"/>
    </source>
</evidence>
<name>A0A7N0VG28_KALFE</name>
<keyword evidence="4" id="KW-0539">Nucleus</keyword>
<evidence type="ECO:0000256" key="3">
    <source>
        <dbReference type="ARBA" id="ARBA00023163"/>
    </source>
</evidence>
<feature type="domain" description="Transcription factor IIIC subunit 5 HTH" evidence="6">
    <location>
        <begin position="202"/>
        <end position="356"/>
    </location>
</feature>
<evidence type="ECO:0000256" key="4">
    <source>
        <dbReference type="ARBA" id="ARBA00023242"/>
    </source>
</evidence>
<dbReference type="EnsemblPlants" id="Kaladp0674s0039.2.v1.1">
    <property type="protein sequence ID" value="Kaladp0674s0039.2.v1.1.CDS.1"/>
    <property type="gene ID" value="Kaladp0674s0039.v1.1"/>
</dbReference>
<evidence type="ECO:0000259" key="7">
    <source>
        <dbReference type="Pfam" id="PF17682"/>
    </source>
</evidence>
<dbReference type="GO" id="GO:0001003">
    <property type="term" value="F:RNA polymerase III type 2 promoter sequence-specific DNA binding"/>
    <property type="evidence" value="ECO:0007669"/>
    <property type="project" value="TreeGrafter"/>
</dbReference>
<evidence type="ECO:0000256" key="5">
    <source>
        <dbReference type="SAM" id="MobiDB-lite"/>
    </source>
</evidence>
<comment type="subcellular location">
    <subcellularLocation>
        <location evidence="1">Nucleus</location>
    </subcellularLocation>
</comment>
<dbReference type="OMA" id="NLRHAIP"/>
<feature type="domain" description="Transcription factor IIIC subunit Tfc1/Sfc1 triple barrel" evidence="7">
    <location>
        <begin position="20"/>
        <end position="164"/>
    </location>
</feature>
<feature type="compositionally biased region" description="Acidic residues" evidence="5">
    <location>
        <begin position="584"/>
        <end position="599"/>
    </location>
</feature>
<dbReference type="EnsemblPlants" id="Kaladp0674s0039.1.v1.1">
    <property type="protein sequence ID" value="Kaladp0674s0039.1.v1.1.CDS.1"/>
    <property type="gene ID" value="Kaladp0674s0039.v1.1"/>
</dbReference>
<dbReference type="Gramene" id="Kaladp0674s0039.2.v1.1">
    <property type="protein sequence ID" value="Kaladp0674s0039.2.v1.1.CDS.1"/>
    <property type="gene ID" value="Kaladp0674s0039.v1.1"/>
</dbReference>
<evidence type="ECO:0000256" key="2">
    <source>
        <dbReference type="ARBA" id="ARBA00023125"/>
    </source>
</evidence>
<dbReference type="GO" id="GO:0000127">
    <property type="term" value="C:transcription factor TFIIIC complex"/>
    <property type="evidence" value="ECO:0007669"/>
    <property type="project" value="InterPro"/>
</dbReference>
<dbReference type="InterPro" id="IPR040454">
    <property type="entry name" value="TF_IIIC_Tfc1/Sfc1"/>
</dbReference>
<accession>A0A7N0VG28</accession>
<dbReference type="GO" id="GO:0001002">
    <property type="term" value="F:RNA polymerase III type 1 promoter sequence-specific DNA binding"/>
    <property type="evidence" value="ECO:0007669"/>
    <property type="project" value="TreeGrafter"/>
</dbReference>
<dbReference type="InterPro" id="IPR042536">
    <property type="entry name" value="TFIIIC_tauA_Sfc1"/>
</dbReference>
<feature type="compositionally biased region" description="Acidic residues" evidence="5">
    <location>
        <begin position="498"/>
        <end position="536"/>
    </location>
</feature>
<dbReference type="Gene3D" id="3.30.200.160">
    <property type="entry name" value="TFIIIC, subcomplex tauA, subunit Sfc1, barrel domain"/>
    <property type="match status" value="1"/>
</dbReference>